<keyword evidence="11" id="KW-1185">Reference proteome</keyword>
<evidence type="ECO:0000256" key="7">
    <source>
        <dbReference type="ARBA" id="ARBA00023295"/>
    </source>
</evidence>
<evidence type="ECO:0000259" key="9">
    <source>
        <dbReference type="SMART" id="SM00813"/>
    </source>
</evidence>
<dbReference type="GO" id="GO:0000272">
    <property type="term" value="P:polysaccharide catabolic process"/>
    <property type="evidence" value="ECO:0007669"/>
    <property type="project" value="TreeGrafter"/>
</dbReference>
<feature type="domain" description="Alpha-L-arabinofuranosidase C-terminal" evidence="9">
    <location>
        <begin position="334"/>
        <end position="523"/>
    </location>
</feature>
<proteinExistence type="inferred from homology"/>
<evidence type="ECO:0000256" key="3">
    <source>
        <dbReference type="ARBA" id="ARBA00007186"/>
    </source>
</evidence>
<comment type="catalytic activity">
    <reaction evidence="1">
        <text>Hydrolysis of terminal non-reducing alpha-L-arabinofuranoside residues in alpha-L-arabinosides.</text>
        <dbReference type="EC" id="3.2.1.55"/>
    </reaction>
</comment>
<comment type="caution">
    <text evidence="10">The sequence shown here is derived from an EMBL/GenBank/DDBJ whole genome shotgun (WGS) entry which is preliminary data.</text>
</comment>
<evidence type="ECO:0000256" key="2">
    <source>
        <dbReference type="ARBA" id="ARBA00004834"/>
    </source>
</evidence>
<dbReference type="InterPro" id="IPR017853">
    <property type="entry name" value="GH"/>
</dbReference>
<evidence type="ECO:0000256" key="5">
    <source>
        <dbReference type="ARBA" id="ARBA00022801"/>
    </source>
</evidence>
<evidence type="ECO:0000256" key="1">
    <source>
        <dbReference type="ARBA" id="ARBA00001462"/>
    </source>
</evidence>
<reference evidence="10 11" key="2">
    <citation type="submission" date="2021-10" db="EMBL/GenBank/DDBJ databases">
        <authorList>
            <person name="Piombo E."/>
        </authorList>
    </citation>
    <scope>NUCLEOTIDE SEQUENCE [LARGE SCALE GENOMIC DNA]</scope>
</reference>
<gene>
    <name evidence="10" type="ORF">CBYS24578_00010995</name>
</gene>
<comment type="function">
    <text evidence="8">Alpha-L-arabinofuranosidase involved in the degradation of arabinoxylan, a major component of plant hemicellulose. Acts only on small linear 1,5-alpha-linked L-arabinofuranosyl oligosaccharides.</text>
</comment>
<dbReference type="Pfam" id="PF06964">
    <property type="entry name" value="Alpha-L-AF_C"/>
    <property type="match status" value="1"/>
</dbReference>
<dbReference type="GO" id="GO:0046373">
    <property type="term" value="P:L-arabinose metabolic process"/>
    <property type="evidence" value="ECO:0007669"/>
    <property type="project" value="InterPro"/>
</dbReference>
<accession>A0A9N9UBY5</accession>
<protein>
    <recommendedName>
        <fullName evidence="4">non-reducing end alpha-L-arabinofuranosidase</fullName>
        <ecNumber evidence="4">3.2.1.55</ecNumber>
    </recommendedName>
</protein>
<evidence type="ECO:0000313" key="10">
    <source>
        <dbReference type="EMBL" id="CAG9982717.1"/>
    </source>
</evidence>
<dbReference type="EMBL" id="CABFNO020001350">
    <property type="protein sequence ID" value="CAG9982717.1"/>
    <property type="molecule type" value="Genomic_DNA"/>
</dbReference>
<dbReference type="PANTHER" id="PTHR43576">
    <property type="entry name" value="ALPHA-L-ARABINOFURANOSIDASE C-RELATED"/>
    <property type="match status" value="1"/>
</dbReference>
<organism evidence="10 11">
    <name type="scientific">Clonostachys byssicola</name>
    <dbReference type="NCBI Taxonomy" id="160290"/>
    <lineage>
        <taxon>Eukaryota</taxon>
        <taxon>Fungi</taxon>
        <taxon>Dikarya</taxon>
        <taxon>Ascomycota</taxon>
        <taxon>Pezizomycotina</taxon>
        <taxon>Sordariomycetes</taxon>
        <taxon>Hypocreomycetidae</taxon>
        <taxon>Hypocreales</taxon>
        <taxon>Bionectriaceae</taxon>
        <taxon>Clonostachys</taxon>
    </lineage>
</organism>
<reference evidence="11" key="1">
    <citation type="submission" date="2019-06" db="EMBL/GenBank/DDBJ databases">
        <authorList>
            <person name="Broberg M."/>
        </authorList>
    </citation>
    <scope>NUCLEOTIDE SEQUENCE [LARGE SCALE GENOMIC DNA]</scope>
</reference>
<dbReference type="SMART" id="SM00813">
    <property type="entry name" value="Alpha-L-AF_C"/>
    <property type="match status" value="1"/>
</dbReference>
<evidence type="ECO:0000313" key="11">
    <source>
        <dbReference type="Proteomes" id="UP000754883"/>
    </source>
</evidence>
<keyword evidence="6" id="KW-0119">Carbohydrate metabolism</keyword>
<sequence>MTTFTKITDEQQPVISVNPAFKLSDIDDKTYSGFTEHMGRCIYGGIYDVDNPLSDEDGFRKDVIEALKELNSPVVRYPGGNFCATYHWQDGIGPRENRPKRPELAWIGLESNQFGTDEFMKWCEKVGTAPYIALNMNTGQYIRPYLSQRQRPLTSIQAPSMKANILTILPALAWVEYCNSTQDTYYANLRRKNGHEEPYNVKYWALGNEMWGPWQVEQMTKEDYAKKAFQWAKALKLLDPSIELILCGKEGQDAWDYHVLKECIKFDRHARGNDGCLIEMHSIHLYTCSNNHLENVTAPRAAERCIEMTGALIDLVHAENKIPSHVRKQKICFDEWNVWDSSRANGRDGAEEKYTLSDALAVATWLNAFIRQSKYIGMANIAQSVNVISPLMTTKYGIYKQTTWWPWLLFCKYMRGTTIAVNVQSAEYEGSTKPDWLRGAMETPWLDVSASIKDSVVSLVVVNIHESKSFSTKLDGIPSGANVEVYTVAGDNIGVINTAEKSEVEVKESKWEAKELYEFPKASMTMLRWKV</sequence>
<dbReference type="Proteomes" id="UP000754883">
    <property type="component" value="Unassembled WGS sequence"/>
</dbReference>
<dbReference type="Pfam" id="PF22848">
    <property type="entry name" value="ASD1_dom"/>
    <property type="match status" value="1"/>
</dbReference>
<name>A0A9N9UBY5_9HYPO</name>
<dbReference type="Gene3D" id="3.20.20.80">
    <property type="entry name" value="Glycosidases"/>
    <property type="match status" value="1"/>
</dbReference>
<dbReference type="SUPFAM" id="SSF51445">
    <property type="entry name" value="(Trans)glycosidases"/>
    <property type="match status" value="1"/>
</dbReference>
<dbReference type="InterPro" id="IPR010720">
    <property type="entry name" value="Alpha-L-AF_C"/>
</dbReference>
<dbReference type="InterPro" id="IPR013780">
    <property type="entry name" value="Glyco_hydro_b"/>
</dbReference>
<dbReference type="EC" id="3.2.1.55" evidence="4"/>
<dbReference type="InterPro" id="IPR055235">
    <property type="entry name" value="ASD1_cat"/>
</dbReference>
<evidence type="ECO:0000256" key="6">
    <source>
        <dbReference type="ARBA" id="ARBA00023277"/>
    </source>
</evidence>
<dbReference type="AlphaFoldDB" id="A0A9N9UBY5"/>
<dbReference type="Gene3D" id="2.60.40.1180">
    <property type="entry name" value="Golgi alpha-mannosidase II"/>
    <property type="match status" value="1"/>
</dbReference>
<keyword evidence="7" id="KW-0326">Glycosidase</keyword>
<dbReference type="GO" id="GO:0046556">
    <property type="term" value="F:alpha-L-arabinofuranosidase activity"/>
    <property type="evidence" value="ECO:0007669"/>
    <property type="project" value="UniProtKB-EC"/>
</dbReference>
<evidence type="ECO:0000256" key="8">
    <source>
        <dbReference type="ARBA" id="ARBA00037415"/>
    </source>
</evidence>
<dbReference type="SUPFAM" id="SSF51011">
    <property type="entry name" value="Glycosyl hydrolase domain"/>
    <property type="match status" value="1"/>
</dbReference>
<keyword evidence="5" id="KW-0378">Hydrolase</keyword>
<comment type="similarity">
    <text evidence="3">Belongs to the glycosyl hydrolase 51 family.</text>
</comment>
<comment type="pathway">
    <text evidence="2">Glycan metabolism; L-arabinan degradation.</text>
</comment>
<evidence type="ECO:0000256" key="4">
    <source>
        <dbReference type="ARBA" id="ARBA00012670"/>
    </source>
</evidence>
<dbReference type="PANTHER" id="PTHR43576:SF3">
    <property type="entry name" value="ALPHA-L-ARABINOFURANOSIDASE C"/>
    <property type="match status" value="1"/>
</dbReference>
<dbReference type="OrthoDB" id="3032304at2759"/>